<dbReference type="SUPFAM" id="SSF53098">
    <property type="entry name" value="Ribonuclease H-like"/>
    <property type="match status" value="1"/>
</dbReference>
<evidence type="ECO:0000313" key="3">
    <source>
        <dbReference type="Proteomes" id="UP001623660"/>
    </source>
</evidence>
<keyword evidence="3" id="KW-1185">Reference proteome</keyword>
<dbReference type="InterPro" id="IPR012337">
    <property type="entry name" value="RNaseH-like_sf"/>
</dbReference>
<sequence length="66" mass="7756">MKDATALLKKYLIKRNLFEEGYKKPVIRTDNGPQFISHKFDECCEELKIEHERIPVKTPNKSAHVE</sequence>
<feature type="domain" description="Integrase catalytic" evidence="1">
    <location>
        <begin position="1"/>
        <end position="66"/>
    </location>
</feature>
<dbReference type="RefSeq" id="WP_406794317.1">
    <property type="nucleotide sequence ID" value="NZ_JBJHZX010000051.1"/>
</dbReference>
<gene>
    <name evidence="2" type="ORF">ACJDU8_21990</name>
</gene>
<name>A0ABW8SQK1_9CLOT</name>
<dbReference type="Proteomes" id="UP001623660">
    <property type="component" value="Unassembled WGS sequence"/>
</dbReference>
<proteinExistence type="predicted"/>
<dbReference type="PROSITE" id="PS50994">
    <property type="entry name" value="INTEGRASE"/>
    <property type="match status" value="1"/>
</dbReference>
<organism evidence="2 3">
    <name type="scientific">Candidatus Clostridium eludens</name>
    <dbReference type="NCBI Taxonomy" id="3381663"/>
    <lineage>
        <taxon>Bacteria</taxon>
        <taxon>Bacillati</taxon>
        <taxon>Bacillota</taxon>
        <taxon>Clostridia</taxon>
        <taxon>Eubacteriales</taxon>
        <taxon>Clostridiaceae</taxon>
        <taxon>Clostridium</taxon>
    </lineage>
</organism>
<comment type="caution">
    <text evidence="2">The sequence shown here is derived from an EMBL/GenBank/DDBJ whole genome shotgun (WGS) entry which is preliminary data.</text>
</comment>
<dbReference type="InterPro" id="IPR036397">
    <property type="entry name" value="RNaseH_sf"/>
</dbReference>
<dbReference type="EMBL" id="JBJHZX010000051">
    <property type="protein sequence ID" value="MFL0198209.1"/>
    <property type="molecule type" value="Genomic_DNA"/>
</dbReference>
<reference evidence="2 3" key="1">
    <citation type="submission" date="2024-11" db="EMBL/GenBank/DDBJ databases">
        <authorList>
            <person name="Heng Y.C."/>
            <person name="Lim A.C.H."/>
            <person name="Lee J.K.Y."/>
            <person name="Kittelmann S."/>
        </authorList>
    </citation>
    <scope>NUCLEOTIDE SEQUENCE [LARGE SCALE GENOMIC DNA]</scope>
    <source>
        <strain evidence="2 3">WILCCON 0269</strain>
    </source>
</reference>
<dbReference type="InterPro" id="IPR001584">
    <property type="entry name" value="Integrase_cat-core"/>
</dbReference>
<evidence type="ECO:0000259" key="1">
    <source>
        <dbReference type="PROSITE" id="PS50994"/>
    </source>
</evidence>
<accession>A0ABW8SQK1</accession>
<evidence type="ECO:0000313" key="2">
    <source>
        <dbReference type="EMBL" id="MFL0198209.1"/>
    </source>
</evidence>
<dbReference type="Gene3D" id="3.30.420.10">
    <property type="entry name" value="Ribonuclease H-like superfamily/Ribonuclease H"/>
    <property type="match status" value="1"/>
</dbReference>
<protein>
    <recommendedName>
        <fullName evidence="1">Integrase catalytic domain-containing protein</fullName>
    </recommendedName>
</protein>